<dbReference type="AlphaFoldDB" id="A0A0C1H915"/>
<accession>A0A0C1H915</accession>
<evidence type="ECO:0000313" key="2">
    <source>
        <dbReference type="Proteomes" id="UP000031465"/>
    </source>
</evidence>
<reference evidence="1 2" key="1">
    <citation type="journal article" date="2014" name="Mol. Biol. Evol.">
        <title>Massive expansion of Ubiquitination-related gene families within the Chlamydiae.</title>
        <authorList>
            <person name="Domman D."/>
            <person name="Collingro A."/>
            <person name="Lagkouvardos I."/>
            <person name="Gehre L."/>
            <person name="Weinmaier T."/>
            <person name="Rattei T."/>
            <person name="Subtil A."/>
            <person name="Horn M."/>
        </authorList>
    </citation>
    <scope>NUCLEOTIDE SEQUENCE [LARGE SCALE GENOMIC DNA]</scope>
    <source>
        <strain evidence="1 2">EI2</strain>
    </source>
</reference>
<dbReference type="PROSITE" id="PS51257">
    <property type="entry name" value="PROKAR_LIPOPROTEIN"/>
    <property type="match status" value="1"/>
</dbReference>
<dbReference type="PATRIC" id="fig|362787.3.peg.1445"/>
<name>A0A0C1H915_9BACT</name>
<dbReference type="EMBL" id="JSAN01000092">
    <property type="protein sequence ID" value="KIC71373.1"/>
    <property type="molecule type" value="Genomic_DNA"/>
</dbReference>
<organism evidence="1 2">
    <name type="scientific">Candidatus Protochlamydia amoebophila</name>
    <dbReference type="NCBI Taxonomy" id="362787"/>
    <lineage>
        <taxon>Bacteria</taxon>
        <taxon>Pseudomonadati</taxon>
        <taxon>Chlamydiota</taxon>
        <taxon>Chlamydiia</taxon>
        <taxon>Parachlamydiales</taxon>
        <taxon>Parachlamydiaceae</taxon>
        <taxon>Candidatus Protochlamydia</taxon>
    </lineage>
</organism>
<dbReference type="RefSeq" id="WP_052236431.1">
    <property type="nucleotide sequence ID" value="NZ_JSAN01000092.1"/>
</dbReference>
<sequence>MDFKVRSYFLSLIIICILSTLTSCCPSSSAYRELYSHLRQYKKTRVPMREENYFLIILVNARHLDYTDTRSFFHTVAKHPRDATKNGDLGHAWIYLQGNINGRIVVIEGGHSGERGMTDVRYFDGIMNYNDWGYVNPTLEQRKHPCYEPNPAKYLWATLNDGYFQQGTGGHKPTYAAKISLTKQQFNAIIQAIKIDAYPYHYYSLTQQQCSNFVSKISELAGLKLESEIAMPIYPSVWYRGQMVRLWEDPQYSVIKLATPDILEKSLMKAVQKGDAEYALDWYLNNKSRN</sequence>
<proteinExistence type="predicted"/>
<gene>
    <name evidence="1" type="ORF">DB44_DT00080</name>
</gene>
<dbReference type="Proteomes" id="UP000031465">
    <property type="component" value="Unassembled WGS sequence"/>
</dbReference>
<protein>
    <submittedName>
        <fullName evidence="1">Uncharacterized protein</fullName>
    </submittedName>
</protein>
<evidence type="ECO:0000313" key="1">
    <source>
        <dbReference type="EMBL" id="KIC71373.1"/>
    </source>
</evidence>
<comment type="caution">
    <text evidence="1">The sequence shown here is derived from an EMBL/GenBank/DDBJ whole genome shotgun (WGS) entry which is preliminary data.</text>
</comment>